<reference evidence="11" key="1">
    <citation type="journal article" date="2021" name="PeerJ">
        <title>Extensive microbial diversity within the chicken gut microbiome revealed by metagenomics and culture.</title>
        <authorList>
            <person name="Gilroy R."/>
            <person name="Ravi A."/>
            <person name="Getino M."/>
            <person name="Pursley I."/>
            <person name="Horton D.L."/>
            <person name="Alikhan N.F."/>
            <person name="Baker D."/>
            <person name="Gharbi K."/>
            <person name="Hall N."/>
            <person name="Watson M."/>
            <person name="Adriaenssens E.M."/>
            <person name="Foster-Nyarko E."/>
            <person name="Jarju S."/>
            <person name="Secka A."/>
            <person name="Antonio M."/>
            <person name="Oren A."/>
            <person name="Chaudhuri R.R."/>
            <person name="La Ragione R."/>
            <person name="Hildebrand F."/>
            <person name="Pallen M.J."/>
        </authorList>
    </citation>
    <scope>NUCLEOTIDE SEQUENCE</scope>
    <source>
        <strain evidence="11">ChiBcec2-3848</strain>
    </source>
</reference>
<keyword evidence="3 11" id="KW-0808">Transferase</keyword>
<dbReference type="Gene3D" id="3.40.50.300">
    <property type="entry name" value="P-loop containing nucleotide triphosphate hydrolases"/>
    <property type="match status" value="1"/>
</dbReference>
<comment type="catalytic activity">
    <reaction evidence="8">
        <text>DNA(n) + a 2'-deoxyribonucleoside 5'-triphosphate = DNA(n+1) + diphosphate</text>
        <dbReference type="Rhea" id="RHEA:22508"/>
        <dbReference type="Rhea" id="RHEA-COMP:17339"/>
        <dbReference type="Rhea" id="RHEA-COMP:17340"/>
        <dbReference type="ChEBI" id="CHEBI:33019"/>
        <dbReference type="ChEBI" id="CHEBI:61560"/>
        <dbReference type="ChEBI" id="CHEBI:173112"/>
        <dbReference type="EC" id="2.7.7.7"/>
    </reaction>
</comment>
<dbReference type="PANTHER" id="PTHR34388">
    <property type="entry name" value="DNA POLYMERASE III SUBUNIT DELTA"/>
    <property type="match status" value="1"/>
</dbReference>
<keyword evidence="6" id="KW-0239">DNA-directed DNA polymerase</keyword>
<dbReference type="EMBL" id="DWVZ01000178">
    <property type="protein sequence ID" value="HJC64492.1"/>
    <property type="molecule type" value="Genomic_DNA"/>
</dbReference>
<dbReference type="NCBIfam" id="TIGR01128">
    <property type="entry name" value="holA"/>
    <property type="match status" value="1"/>
</dbReference>
<dbReference type="InterPro" id="IPR048466">
    <property type="entry name" value="DNA_pol3_delta-like_C"/>
</dbReference>
<evidence type="ECO:0000256" key="7">
    <source>
        <dbReference type="ARBA" id="ARBA00034754"/>
    </source>
</evidence>
<evidence type="ECO:0000313" key="11">
    <source>
        <dbReference type="EMBL" id="HJC64492.1"/>
    </source>
</evidence>
<dbReference type="PANTHER" id="PTHR34388:SF1">
    <property type="entry name" value="DNA POLYMERASE III SUBUNIT DELTA"/>
    <property type="match status" value="1"/>
</dbReference>
<evidence type="ECO:0000256" key="5">
    <source>
        <dbReference type="ARBA" id="ARBA00022705"/>
    </source>
</evidence>
<evidence type="ECO:0000256" key="8">
    <source>
        <dbReference type="ARBA" id="ARBA00049244"/>
    </source>
</evidence>
<dbReference type="Proteomes" id="UP000823886">
    <property type="component" value="Unassembled WGS sequence"/>
</dbReference>
<dbReference type="EC" id="2.7.7.7" evidence="1"/>
<dbReference type="GO" id="GO:0006261">
    <property type="term" value="P:DNA-templated DNA replication"/>
    <property type="evidence" value="ECO:0007669"/>
    <property type="project" value="TreeGrafter"/>
</dbReference>
<dbReference type="InterPro" id="IPR005790">
    <property type="entry name" value="DNA_polIII_delta"/>
</dbReference>
<accession>A0A9D2PNV6</accession>
<dbReference type="Gene3D" id="1.10.8.60">
    <property type="match status" value="1"/>
</dbReference>
<dbReference type="SUPFAM" id="SSF52540">
    <property type="entry name" value="P-loop containing nucleoside triphosphate hydrolases"/>
    <property type="match status" value="1"/>
</dbReference>
<feature type="domain" description="DNA polymerase III delta subunit-like C-terminal" evidence="10">
    <location>
        <begin position="204"/>
        <end position="323"/>
    </location>
</feature>
<reference evidence="11" key="2">
    <citation type="submission" date="2021-04" db="EMBL/GenBank/DDBJ databases">
        <authorList>
            <person name="Gilroy R."/>
        </authorList>
    </citation>
    <scope>NUCLEOTIDE SEQUENCE</scope>
    <source>
        <strain evidence="11">ChiBcec2-3848</strain>
    </source>
</reference>
<dbReference type="GO" id="GO:0003677">
    <property type="term" value="F:DNA binding"/>
    <property type="evidence" value="ECO:0007669"/>
    <property type="project" value="InterPro"/>
</dbReference>
<evidence type="ECO:0000259" key="9">
    <source>
        <dbReference type="Pfam" id="PF06144"/>
    </source>
</evidence>
<dbReference type="GO" id="GO:0003887">
    <property type="term" value="F:DNA-directed DNA polymerase activity"/>
    <property type="evidence" value="ECO:0007669"/>
    <property type="project" value="UniProtKB-KW"/>
</dbReference>
<protein>
    <recommendedName>
        <fullName evidence="2">DNA polymerase III subunit delta</fullName>
        <ecNumber evidence="1">2.7.7.7</ecNumber>
    </recommendedName>
</protein>
<evidence type="ECO:0000259" key="10">
    <source>
        <dbReference type="Pfam" id="PF21694"/>
    </source>
</evidence>
<gene>
    <name evidence="11" type="primary">holA</name>
    <name evidence="11" type="ORF">H9753_12915</name>
</gene>
<keyword evidence="4 11" id="KW-0548">Nucleotidyltransferase</keyword>
<dbReference type="Gene3D" id="1.20.272.10">
    <property type="match status" value="1"/>
</dbReference>
<comment type="similarity">
    <text evidence="7">Belongs to the DNA polymerase HolA subunit family.</text>
</comment>
<evidence type="ECO:0000256" key="6">
    <source>
        <dbReference type="ARBA" id="ARBA00022932"/>
    </source>
</evidence>
<dbReference type="GO" id="GO:0009360">
    <property type="term" value="C:DNA polymerase III complex"/>
    <property type="evidence" value="ECO:0007669"/>
    <property type="project" value="InterPro"/>
</dbReference>
<proteinExistence type="inferred from homology"/>
<evidence type="ECO:0000256" key="1">
    <source>
        <dbReference type="ARBA" id="ARBA00012417"/>
    </source>
</evidence>
<organism evidence="11 12">
    <name type="scientific">Candidatus Blautia merdavium</name>
    <dbReference type="NCBI Taxonomy" id="2838494"/>
    <lineage>
        <taxon>Bacteria</taxon>
        <taxon>Bacillati</taxon>
        <taxon>Bacillota</taxon>
        <taxon>Clostridia</taxon>
        <taxon>Lachnospirales</taxon>
        <taxon>Lachnospiraceae</taxon>
        <taxon>Blautia</taxon>
    </lineage>
</organism>
<name>A0A9D2PNV6_9FIRM</name>
<evidence type="ECO:0000313" key="12">
    <source>
        <dbReference type="Proteomes" id="UP000823886"/>
    </source>
</evidence>
<dbReference type="Pfam" id="PF21694">
    <property type="entry name" value="DNA_pol3_delta_C"/>
    <property type="match status" value="1"/>
</dbReference>
<dbReference type="Pfam" id="PF06144">
    <property type="entry name" value="DNA_pol3_delta"/>
    <property type="match status" value="1"/>
</dbReference>
<evidence type="ECO:0000256" key="3">
    <source>
        <dbReference type="ARBA" id="ARBA00022679"/>
    </source>
</evidence>
<dbReference type="SUPFAM" id="SSF48019">
    <property type="entry name" value="post-AAA+ oligomerization domain-like"/>
    <property type="match status" value="1"/>
</dbReference>
<comment type="caution">
    <text evidence="11">The sequence shown here is derived from an EMBL/GenBank/DDBJ whole genome shotgun (WGS) entry which is preliminary data.</text>
</comment>
<sequence>MKSLQEDIKNQEFKRVYLLFGEEEYLKQQYKSRLKKALAPEEEDMNYSYFEGKKTEPREVIGLAETMPFFADRRVIFLEDTGFFKNQCQDLPEYLAELPDYLCMVFVEKEVDKRSRMYKAVKKYGRIVDFSVQDTETIMRWVLGILGREGKKITRREMELFLGKTGNDMGNIEKELEKLICYTMGREVITAEDIEAVCTVQISNHIFDMIRAVTEKKQKRALDLYYDLLALKEPPMRILFLLARQFNLIMQVKELSQAGYDQSRIAKQTGLQPFVVRNYSAYARKYSAEALRSAVEECVRTEEKVKTGYMTDAMSVELLLVKFSS</sequence>
<keyword evidence="5" id="KW-0235">DNA replication</keyword>
<evidence type="ECO:0000256" key="2">
    <source>
        <dbReference type="ARBA" id="ARBA00017703"/>
    </source>
</evidence>
<evidence type="ECO:0000256" key="4">
    <source>
        <dbReference type="ARBA" id="ARBA00022695"/>
    </source>
</evidence>
<dbReference type="InterPro" id="IPR008921">
    <property type="entry name" value="DNA_pol3_clamp-load_cplx_C"/>
</dbReference>
<feature type="domain" description="DNA polymerase III delta N-terminal" evidence="9">
    <location>
        <begin position="17"/>
        <end position="129"/>
    </location>
</feature>
<dbReference type="InterPro" id="IPR027417">
    <property type="entry name" value="P-loop_NTPase"/>
</dbReference>
<dbReference type="InterPro" id="IPR010372">
    <property type="entry name" value="DNA_pol3_delta_N"/>
</dbReference>
<dbReference type="AlphaFoldDB" id="A0A9D2PNV6"/>